<proteinExistence type="inferred from homology"/>
<accession>A0ABN1K279</accession>
<dbReference type="EC" id="2.7.1.33" evidence="6 16"/>
<comment type="subunit">
    <text evidence="5 16">Homodimer.</text>
</comment>
<dbReference type="HAMAP" id="MF_01274">
    <property type="entry name" value="Pantothen_kinase_3"/>
    <property type="match status" value="1"/>
</dbReference>
<comment type="cofactor">
    <cofactor evidence="16">
        <name>NH4(+)</name>
        <dbReference type="ChEBI" id="CHEBI:28938"/>
    </cofactor>
    <cofactor evidence="16">
        <name>K(+)</name>
        <dbReference type="ChEBI" id="CHEBI:29103"/>
    </cofactor>
    <text evidence="16">A monovalent cation. Ammonium or potassium.</text>
</comment>
<evidence type="ECO:0000256" key="11">
    <source>
        <dbReference type="ARBA" id="ARBA00022840"/>
    </source>
</evidence>
<reference evidence="17 18" key="1">
    <citation type="journal article" date="2019" name="Int. J. Syst. Evol. Microbiol.">
        <title>The Global Catalogue of Microorganisms (GCM) 10K type strain sequencing project: providing services to taxonomists for standard genome sequencing and annotation.</title>
        <authorList>
            <consortium name="The Broad Institute Genomics Platform"/>
            <consortium name="The Broad Institute Genome Sequencing Center for Infectious Disease"/>
            <person name="Wu L."/>
            <person name="Ma J."/>
        </authorList>
    </citation>
    <scope>NUCLEOTIDE SEQUENCE [LARGE SCALE GENOMIC DNA]</scope>
    <source>
        <strain evidence="17 18">JCM 16231</strain>
    </source>
</reference>
<dbReference type="GO" id="GO:0016301">
    <property type="term" value="F:kinase activity"/>
    <property type="evidence" value="ECO:0007669"/>
    <property type="project" value="UniProtKB-KW"/>
</dbReference>
<evidence type="ECO:0000256" key="2">
    <source>
        <dbReference type="ARBA" id="ARBA00001958"/>
    </source>
</evidence>
<comment type="catalytic activity">
    <reaction evidence="1 16">
        <text>(R)-pantothenate + ATP = (R)-4'-phosphopantothenate + ADP + H(+)</text>
        <dbReference type="Rhea" id="RHEA:16373"/>
        <dbReference type="ChEBI" id="CHEBI:10986"/>
        <dbReference type="ChEBI" id="CHEBI:15378"/>
        <dbReference type="ChEBI" id="CHEBI:29032"/>
        <dbReference type="ChEBI" id="CHEBI:30616"/>
        <dbReference type="ChEBI" id="CHEBI:456216"/>
        <dbReference type="EC" id="2.7.1.33"/>
    </reaction>
</comment>
<comment type="function">
    <text evidence="16">Catalyzes the phosphorylation of pantothenate (Pan), the first step in CoA biosynthesis.</text>
</comment>
<dbReference type="SUPFAM" id="SSF53067">
    <property type="entry name" value="Actin-like ATPase domain"/>
    <property type="match status" value="2"/>
</dbReference>
<dbReference type="NCBIfam" id="TIGR00671">
    <property type="entry name" value="baf"/>
    <property type="match status" value="1"/>
</dbReference>
<evidence type="ECO:0000313" key="17">
    <source>
        <dbReference type="EMBL" id="GAA0752627.1"/>
    </source>
</evidence>
<dbReference type="PANTHER" id="PTHR34265:SF1">
    <property type="entry name" value="TYPE III PANTOTHENATE KINASE"/>
    <property type="match status" value="1"/>
</dbReference>
<keyword evidence="9 16" id="KW-0547">Nucleotide-binding</keyword>
<evidence type="ECO:0000256" key="5">
    <source>
        <dbReference type="ARBA" id="ARBA00011738"/>
    </source>
</evidence>
<keyword evidence="12 16" id="KW-0630">Potassium</keyword>
<keyword evidence="13 16" id="KW-0173">Coenzyme A biosynthesis</keyword>
<evidence type="ECO:0000256" key="12">
    <source>
        <dbReference type="ARBA" id="ARBA00022958"/>
    </source>
</evidence>
<dbReference type="Proteomes" id="UP001500185">
    <property type="component" value="Unassembled WGS sequence"/>
</dbReference>
<dbReference type="PANTHER" id="PTHR34265">
    <property type="entry name" value="TYPE III PANTOTHENATE KINASE"/>
    <property type="match status" value="1"/>
</dbReference>
<comment type="subcellular location">
    <subcellularLocation>
        <location evidence="3 16">Cytoplasm</location>
    </subcellularLocation>
</comment>
<sequence length="249" mass="27702">MGFNLAMNLIVDIGNTQIKFAVFDESLLIEKIAIDPEQAGESLQNIFQTYPNLSKGIISSTAEISANLYKTLSENLHLVKFSHQSILNFTNDYKTPETLGLDRIALVAAAAELFSKQNVLVIDAGSCITYDFIDKNSVYQGGAISPGLRMRYRAMHTFTGKLPLLKKTTQPDHYIGKSTHEAMHIGVYKSICYEIDAYIEDYLTDYEDLTVVLTGGDYYLLSASIKNSIFATSNFLLKGLNKILQLNSN</sequence>
<evidence type="ECO:0000256" key="7">
    <source>
        <dbReference type="ARBA" id="ARBA00022490"/>
    </source>
</evidence>
<feature type="binding site" evidence="16">
    <location>
        <begin position="12"/>
        <end position="19"/>
    </location>
    <ligand>
        <name>ATP</name>
        <dbReference type="ChEBI" id="CHEBI:30616"/>
    </ligand>
</feature>
<feature type="binding site" evidence="16">
    <location>
        <position position="179"/>
    </location>
    <ligand>
        <name>substrate</name>
    </ligand>
</feature>
<keyword evidence="16" id="KW-0479">Metal-binding</keyword>
<evidence type="ECO:0000256" key="13">
    <source>
        <dbReference type="ARBA" id="ARBA00022993"/>
    </source>
</evidence>
<evidence type="ECO:0000256" key="9">
    <source>
        <dbReference type="ARBA" id="ARBA00022741"/>
    </source>
</evidence>
<comment type="caution">
    <text evidence="17">The sequence shown here is derived from an EMBL/GenBank/DDBJ whole genome shotgun (WGS) entry which is preliminary data.</text>
</comment>
<comment type="similarity">
    <text evidence="14 16">Belongs to the type III pantothenate kinase family.</text>
</comment>
<feature type="binding site" evidence="16">
    <location>
        <position position="93"/>
    </location>
    <ligand>
        <name>substrate</name>
    </ligand>
</feature>
<evidence type="ECO:0000313" key="18">
    <source>
        <dbReference type="Proteomes" id="UP001500185"/>
    </source>
</evidence>
<keyword evidence="8 16" id="KW-0808">Transferase</keyword>
<keyword evidence="11 16" id="KW-0067">ATP-binding</keyword>
<feature type="binding site" evidence="16">
    <location>
        <position position="126"/>
    </location>
    <ligand>
        <name>ATP</name>
        <dbReference type="ChEBI" id="CHEBI:30616"/>
    </ligand>
</feature>
<evidence type="ECO:0000256" key="14">
    <source>
        <dbReference type="ARBA" id="ARBA00038036"/>
    </source>
</evidence>
<dbReference type="CDD" id="cd24015">
    <property type="entry name" value="ASKHA_NBD_PanK-III"/>
    <property type="match status" value="1"/>
</dbReference>
<evidence type="ECO:0000256" key="8">
    <source>
        <dbReference type="ARBA" id="ARBA00022679"/>
    </source>
</evidence>
<dbReference type="Gene3D" id="3.30.420.40">
    <property type="match status" value="2"/>
</dbReference>
<feature type="binding site" evidence="16">
    <location>
        <position position="123"/>
    </location>
    <ligand>
        <name>K(+)</name>
        <dbReference type="ChEBI" id="CHEBI:29103"/>
    </ligand>
</feature>
<evidence type="ECO:0000256" key="6">
    <source>
        <dbReference type="ARBA" id="ARBA00012102"/>
    </source>
</evidence>
<evidence type="ECO:0000256" key="15">
    <source>
        <dbReference type="ARBA" id="ARBA00040883"/>
    </source>
</evidence>
<feature type="binding site" evidence="16">
    <location>
        <begin position="100"/>
        <end position="103"/>
    </location>
    <ligand>
        <name>substrate</name>
    </ligand>
</feature>
<dbReference type="InterPro" id="IPR004619">
    <property type="entry name" value="Type_III_PanK"/>
</dbReference>
<evidence type="ECO:0000256" key="16">
    <source>
        <dbReference type="HAMAP-Rule" id="MF_01274"/>
    </source>
</evidence>
<dbReference type="Pfam" id="PF03309">
    <property type="entry name" value="Pan_kinase"/>
    <property type="match status" value="1"/>
</dbReference>
<comment type="cofactor">
    <cofactor evidence="2">
        <name>K(+)</name>
        <dbReference type="ChEBI" id="CHEBI:29103"/>
    </cofactor>
</comment>
<evidence type="ECO:0000256" key="4">
    <source>
        <dbReference type="ARBA" id="ARBA00005225"/>
    </source>
</evidence>
<evidence type="ECO:0000256" key="10">
    <source>
        <dbReference type="ARBA" id="ARBA00022777"/>
    </source>
</evidence>
<keyword evidence="7 16" id="KW-0963">Cytoplasm</keyword>
<keyword evidence="10 16" id="KW-0418">Kinase</keyword>
<organism evidence="17 18">
    <name type="scientific">Psychroflexus lacisalsi</name>
    <dbReference type="NCBI Taxonomy" id="503928"/>
    <lineage>
        <taxon>Bacteria</taxon>
        <taxon>Pseudomonadati</taxon>
        <taxon>Bacteroidota</taxon>
        <taxon>Flavobacteriia</taxon>
        <taxon>Flavobacteriales</taxon>
        <taxon>Flavobacteriaceae</taxon>
        <taxon>Psychroflexus</taxon>
    </lineage>
</organism>
<dbReference type="NCBIfam" id="NF009853">
    <property type="entry name" value="PRK13320.1-5"/>
    <property type="match status" value="1"/>
</dbReference>
<evidence type="ECO:0000256" key="3">
    <source>
        <dbReference type="ARBA" id="ARBA00004496"/>
    </source>
</evidence>
<name>A0ABN1K279_9FLAO</name>
<feature type="active site" description="Proton acceptor" evidence="16">
    <location>
        <position position="102"/>
    </location>
</feature>
<protein>
    <recommendedName>
        <fullName evidence="15 16">Type III pantothenate kinase</fullName>
        <ecNumber evidence="6 16">2.7.1.33</ecNumber>
    </recommendedName>
    <alternativeName>
        <fullName evidence="16">PanK-III</fullName>
    </alternativeName>
    <alternativeName>
        <fullName evidence="16">Pantothenic acid kinase</fullName>
    </alternativeName>
</protein>
<gene>
    <name evidence="16" type="primary">coaX</name>
    <name evidence="17" type="ORF">GCM10009433_03810</name>
</gene>
<dbReference type="InterPro" id="IPR043129">
    <property type="entry name" value="ATPase_NBD"/>
</dbReference>
<keyword evidence="18" id="KW-1185">Reference proteome</keyword>
<comment type="pathway">
    <text evidence="4 16">Cofactor biosynthesis; coenzyme A biosynthesis; CoA from (R)-pantothenate: step 1/5.</text>
</comment>
<dbReference type="EMBL" id="BAAAGG010000004">
    <property type="protein sequence ID" value="GAA0752627.1"/>
    <property type="molecule type" value="Genomic_DNA"/>
</dbReference>
<evidence type="ECO:0000256" key="1">
    <source>
        <dbReference type="ARBA" id="ARBA00001206"/>
    </source>
</evidence>